<keyword evidence="1" id="KW-1133">Transmembrane helix</keyword>
<sequence>MIAVLQVKPAVCGGMTMKRRTMEYHIDGLIALLLFGVFAACLMAVLFTGANAYRRLTFRNNMFYENRTCAQYMTVKVRQMNDPRAVEIESFGEGDALVFPEGEYVTRVYYYDGYLMELYSEKNSALGPEAGEKVMEAGGLKLSLEDGMLLITITDREGTGEDLMLSLYDEGEVAA</sequence>
<dbReference type="Pfam" id="PF16152">
    <property type="entry name" value="DUF4860"/>
    <property type="match status" value="1"/>
</dbReference>
<dbReference type="AlphaFoldDB" id="A0A3A9AYC8"/>
<organism evidence="2 3">
    <name type="scientific">Parablautia intestinalis</name>
    <dbReference type="NCBI Taxonomy" id="2320100"/>
    <lineage>
        <taxon>Bacteria</taxon>
        <taxon>Bacillati</taxon>
        <taxon>Bacillota</taxon>
        <taxon>Clostridia</taxon>
        <taxon>Lachnospirales</taxon>
        <taxon>Lachnospiraceae</taxon>
        <taxon>Parablautia</taxon>
    </lineage>
</organism>
<dbReference type="OrthoDB" id="1863061at2"/>
<comment type="caution">
    <text evidence="2">The sequence shown here is derived from an EMBL/GenBank/DDBJ whole genome shotgun (WGS) entry which is preliminary data.</text>
</comment>
<dbReference type="EMBL" id="RAYQ01000010">
    <property type="protein sequence ID" value="RKI91385.1"/>
    <property type="molecule type" value="Genomic_DNA"/>
</dbReference>
<dbReference type="InterPro" id="IPR032340">
    <property type="entry name" value="DUF4860"/>
</dbReference>
<proteinExistence type="predicted"/>
<name>A0A3A9AYC8_9FIRM</name>
<dbReference type="Proteomes" id="UP000280696">
    <property type="component" value="Unassembled WGS sequence"/>
</dbReference>
<accession>A0A3A9AYC8</accession>
<gene>
    <name evidence="2" type="ORF">D7V94_10850</name>
</gene>
<feature type="transmembrane region" description="Helical" evidence="1">
    <location>
        <begin position="29"/>
        <end position="53"/>
    </location>
</feature>
<evidence type="ECO:0000313" key="3">
    <source>
        <dbReference type="Proteomes" id="UP000280696"/>
    </source>
</evidence>
<keyword evidence="1" id="KW-0812">Transmembrane</keyword>
<protein>
    <submittedName>
        <fullName evidence="2">DUF4860 domain-containing protein</fullName>
    </submittedName>
</protein>
<evidence type="ECO:0000256" key="1">
    <source>
        <dbReference type="SAM" id="Phobius"/>
    </source>
</evidence>
<reference evidence="2 3" key="1">
    <citation type="submission" date="2018-09" db="EMBL/GenBank/DDBJ databases">
        <title>Murine metabolic-syndrome-specific gut microbial biobank.</title>
        <authorList>
            <person name="Liu C."/>
        </authorList>
    </citation>
    <scope>NUCLEOTIDE SEQUENCE [LARGE SCALE GENOMIC DNA]</scope>
    <source>
        <strain evidence="2 3">0.1xD8-82</strain>
    </source>
</reference>
<keyword evidence="1" id="KW-0472">Membrane</keyword>
<evidence type="ECO:0000313" key="2">
    <source>
        <dbReference type="EMBL" id="RKI91385.1"/>
    </source>
</evidence>
<keyword evidence="3" id="KW-1185">Reference proteome</keyword>